<keyword evidence="2 5" id="KW-0812">Transmembrane</keyword>
<evidence type="ECO:0000256" key="1">
    <source>
        <dbReference type="ARBA" id="ARBA00004141"/>
    </source>
</evidence>
<feature type="transmembrane region" description="Helical" evidence="5">
    <location>
        <begin position="118"/>
        <end position="138"/>
    </location>
</feature>
<keyword evidence="5" id="KW-1003">Cell membrane</keyword>
<evidence type="ECO:0000256" key="2">
    <source>
        <dbReference type="ARBA" id="ARBA00022692"/>
    </source>
</evidence>
<keyword evidence="5" id="KW-0830">Ubiquinone</keyword>
<evidence type="ECO:0000313" key="7">
    <source>
        <dbReference type="EMBL" id="QGG93819.1"/>
    </source>
</evidence>
<keyword evidence="5" id="KW-0874">Quinone</keyword>
<dbReference type="GO" id="GO:0003954">
    <property type="term" value="F:NADH dehydrogenase activity"/>
    <property type="evidence" value="ECO:0007669"/>
    <property type="project" value="TreeGrafter"/>
</dbReference>
<dbReference type="HAMAP" id="MF_01350">
    <property type="entry name" value="NDH1_NuoH"/>
    <property type="match status" value="1"/>
</dbReference>
<keyword evidence="4 5" id="KW-0472">Membrane</keyword>
<dbReference type="AlphaFoldDB" id="A0A5Q2RAB9"/>
<dbReference type="GO" id="GO:0016655">
    <property type="term" value="F:oxidoreductase activity, acting on NAD(P)H, quinone or similar compound as acceptor"/>
    <property type="evidence" value="ECO:0007669"/>
    <property type="project" value="UniProtKB-UniRule"/>
</dbReference>
<evidence type="ECO:0000256" key="3">
    <source>
        <dbReference type="ARBA" id="ARBA00022989"/>
    </source>
</evidence>
<comment type="similarity">
    <text evidence="5 6">Belongs to the complex I subunit 1 family.</text>
</comment>
<keyword evidence="3 5" id="KW-1133">Transmembrane helix</keyword>
<feature type="transmembrane region" description="Helical" evidence="5">
    <location>
        <begin position="192"/>
        <end position="216"/>
    </location>
</feature>
<keyword evidence="5 6" id="KW-0520">NAD</keyword>
<protein>
    <recommendedName>
        <fullName evidence="5">NADH-quinone oxidoreductase subunit H</fullName>
        <ecNumber evidence="5">7.1.1.-</ecNumber>
    </recommendedName>
    <alternativeName>
        <fullName evidence="5">NADH dehydrogenase I subunit H</fullName>
    </alternativeName>
    <alternativeName>
        <fullName evidence="5">NDH-1 subunit H</fullName>
    </alternativeName>
</protein>
<dbReference type="PANTHER" id="PTHR11432:SF3">
    <property type="entry name" value="NADH-UBIQUINONE OXIDOREDUCTASE CHAIN 1"/>
    <property type="match status" value="1"/>
</dbReference>
<dbReference type="RefSeq" id="WP_153757925.1">
    <property type="nucleotide sequence ID" value="NZ_CP045851.1"/>
</dbReference>
<comment type="catalytic activity">
    <reaction evidence="5">
        <text>a quinone + NADH + 5 H(+)(in) = a quinol + NAD(+) + 4 H(+)(out)</text>
        <dbReference type="Rhea" id="RHEA:57888"/>
        <dbReference type="ChEBI" id="CHEBI:15378"/>
        <dbReference type="ChEBI" id="CHEBI:24646"/>
        <dbReference type="ChEBI" id="CHEBI:57540"/>
        <dbReference type="ChEBI" id="CHEBI:57945"/>
        <dbReference type="ChEBI" id="CHEBI:132124"/>
    </reaction>
</comment>
<feature type="transmembrane region" description="Helical" evidence="5">
    <location>
        <begin position="84"/>
        <end position="106"/>
    </location>
</feature>
<name>A0A5Q2RAB9_9ACTN</name>
<keyword evidence="8" id="KW-1185">Reference proteome</keyword>
<keyword evidence="5" id="KW-1278">Translocase</keyword>
<dbReference type="GO" id="GO:0005886">
    <property type="term" value="C:plasma membrane"/>
    <property type="evidence" value="ECO:0007669"/>
    <property type="project" value="UniProtKB-SubCell"/>
</dbReference>
<dbReference type="PANTHER" id="PTHR11432">
    <property type="entry name" value="NADH DEHYDROGENASE SUBUNIT 1"/>
    <property type="match status" value="1"/>
</dbReference>
<comment type="function">
    <text evidence="5">NDH-1 shuttles electrons from NADH, via FMN and iron-sulfur (Fe-S) centers, to quinones in the respiratory chain. The immediate electron acceptor for the enzyme in this species is believed to be ubiquinone. Couples the redox reaction to proton translocation (for every two electrons transferred, four hydrogen ions are translocated across the cytoplasmic membrane), and thus conserves the redox energy in a proton gradient. This subunit may bind ubiquinone.</text>
</comment>
<comment type="subunit">
    <text evidence="5">NDH-1 is composed of 14 different subunits. Subunits NuoA, H, J, K, L, M, N constitute the membrane sector of the complex.</text>
</comment>
<dbReference type="Pfam" id="PF00146">
    <property type="entry name" value="NADHdh"/>
    <property type="match status" value="1"/>
</dbReference>
<dbReference type="InterPro" id="IPR001694">
    <property type="entry name" value="NADH_UbQ_OxRdtase_su1/FPO"/>
</dbReference>
<feature type="transmembrane region" description="Helical" evidence="5">
    <location>
        <begin position="255"/>
        <end position="275"/>
    </location>
</feature>
<dbReference type="EC" id="7.1.1.-" evidence="5"/>
<reference evidence="7 8" key="1">
    <citation type="submission" date="2019-11" db="EMBL/GenBank/DDBJ databases">
        <authorList>
            <person name="He Y."/>
        </authorList>
    </citation>
    <scope>NUCLEOTIDE SEQUENCE [LARGE SCALE GENOMIC DNA]</scope>
    <source>
        <strain evidence="7 8">SCSIO 58843</strain>
    </source>
</reference>
<comment type="subcellular location">
    <subcellularLocation>
        <location evidence="5 6">Cell membrane</location>
        <topology evidence="5 6">Multi-pass membrane protein</topology>
    </subcellularLocation>
    <subcellularLocation>
        <location evidence="1">Membrane</location>
        <topology evidence="1">Multi-pass membrane protein</topology>
    </subcellularLocation>
</comment>
<dbReference type="GO" id="GO:0048038">
    <property type="term" value="F:quinone binding"/>
    <property type="evidence" value="ECO:0007669"/>
    <property type="project" value="UniProtKB-KW"/>
</dbReference>
<dbReference type="KEGG" id="atq:GH723_01105"/>
<evidence type="ECO:0000256" key="6">
    <source>
        <dbReference type="RuleBase" id="RU000471"/>
    </source>
</evidence>
<sequence length="345" mass="37367">MTDLVLGIELAYWQETLIKVGVVAALVPTSALILGYVFLLKMMSFMQSRLGPMESGPYGLLQLVGDGVKFLQKEDIFPAKADKWVFAFAPFVVVISTLLIFVFVPVGPDLVGSPVDTGVFAALAVSSISVIGILMAGWSSANKYSLMGGLRAAGQLIAYELPLVLAVVGVVIQAETLSLQGIIGAQAEGEIFGIGAIGNPFIITQFVGFVIFMIAIQAELTQTPFDMPVAESEIVGGYQVEYTGFRFLTFFIGEFGTAFVFAGLASVLFLGGWWVPGFDLDSNALNVVGPLVMFAKIMFVSFLIFWFRFTYPRMREDQLQSFAWKVLIPVSLVNIVATGVLKVVF</sequence>
<evidence type="ECO:0000256" key="5">
    <source>
        <dbReference type="HAMAP-Rule" id="MF_01350"/>
    </source>
</evidence>
<proteinExistence type="inferred from homology"/>
<evidence type="ECO:0000313" key="8">
    <source>
        <dbReference type="Proteomes" id="UP000334019"/>
    </source>
</evidence>
<feature type="transmembrane region" description="Helical" evidence="5">
    <location>
        <begin position="150"/>
        <end position="172"/>
    </location>
</feature>
<evidence type="ECO:0000256" key="4">
    <source>
        <dbReference type="ARBA" id="ARBA00023136"/>
    </source>
</evidence>
<dbReference type="Proteomes" id="UP000334019">
    <property type="component" value="Chromosome"/>
</dbReference>
<feature type="transmembrane region" description="Helical" evidence="5">
    <location>
        <begin position="287"/>
        <end position="310"/>
    </location>
</feature>
<dbReference type="GO" id="GO:0009060">
    <property type="term" value="P:aerobic respiration"/>
    <property type="evidence" value="ECO:0007669"/>
    <property type="project" value="TreeGrafter"/>
</dbReference>
<feature type="transmembrane region" description="Helical" evidence="5">
    <location>
        <begin position="20"/>
        <end position="40"/>
    </location>
</feature>
<feature type="transmembrane region" description="Helical" evidence="5">
    <location>
        <begin position="322"/>
        <end position="344"/>
    </location>
</feature>
<accession>A0A5Q2RAB9</accession>
<organism evidence="7 8">
    <name type="scientific">Actinomarinicola tropica</name>
    <dbReference type="NCBI Taxonomy" id="2789776"/>
    <lineage>
        <taxon>Bacteria</taxon>
        <taxon>Bacillati</taxon>
        <taxon>Actinomycetota</taxon>
        <taxon>Acidimicrobiia</taxon>
        <taxon>Acidimicrobiales</taxon>
        <taxon>Iamiaceae</taxon>
        <taxon>Actinomarinicola</taxon>
    </lineage>
</organism>
<dbReference type="EMBL" id="CP045851">
    <property type="protein sequence ID" value="QGG93819.1"/>
    <property type="molecule type" value="Genomic_DNA"/>
</dbReference>
<gene>
    <name evidence="5" type="primary">nuoH</name>
    <name evidence="7" type="ORF">GH723_01105</name>
</gene>